<organism evidence="1 2">
    <name type="scientific">Coniochaeta pulveracea</name>
    <dbReference type="NCBI Taxonomy" id="177199"/>
    <lineage>
        <taxon>Eukaryota</taxon>
        <taxon>Fungi</taxon>
        <taxon>Dikarya</taxon>
        <taxon>Ascomycota</taxon>
        <taxon>Pezizomycotina</taxon>
        <taxon>Sordariomycetes</taxon>
        <taxon>Sordariomycetidae</taxon>
        <taxon>Coniochaetales</taxon>
        <taxon>Coniochaetaceae</taxon>
        <taxon>Coniochaeta</taxon>
    </lineage>
</organism>
<dbReference type="EMBL" id="QVQW01000012">
    <property type="protein sequence ID" value="RKU46886.1"/>
    <property type="molecule type" value="Genomic_DNA"/>
</dbReference>
<comment type="caution">
    <text evidence="1">The sequence shown here is derived from an EMBL/GenBank/DDBJ whole genome shotgun (WGS) entry which is preliminary data.</text>
</comment>
<gene>
    <name evidence="1" type="ORF">DL546_009177</name>
</gene>
<name>A0A420YG94_9PEZI</name>
<protein>
    <submittedName>
        <fullName evidence="1">Uncharacterized protein</fullName>
    </submittedName>
</protein>
<keyword evidence="2" id="KW-1185">Reference proteome</keyword>
<accession>A0A420YG94</accession>
<proteinExistence type="predicted"/>
<evidence type="ECO:0000313" key="2">
    <source>
        <dbReference type="Proteomes" id="UP000275385"/>
    </source>
</evidence>
<sequence>MSQPPMPKVIAAEDMMTHFDNGFCLKYSRSNPGHCYCGRYLVYWTCGHQHAEVVRKCAAQLSLITRLPIFCRTPTPRVRVDNILIHGRCDDCLGAKNTAV</sequence>
<evidence type="ECO:0000313" key="1">
    <source>
        <dbReference type="EMBL" id="RKU46886.1"/>
    </source>
</evidence>
<dbReference type="AlphaFoldDB" id="A0A420YG94"/>
<reference evidence="1 2" key="1">
    <citation type="submission" date="2018-08" db="EMBL/GenBank/DDBJ databases">
        <title>Draft genome of the lignicolous fungus Coniochaeta pulveracea.</title>
        <authorList>
            <person name="Borstlap C.J."/>
            <person name="De Witt R.N."/>
            <person name="Botha A."/>
            <person name="Volschenk H."/>
        </authorList>
    </citation>
    <scope>NUCLEOTIDE SEQUENCE [LARGE SCALE GENOMIC DNA]</scope>
    <source>
        <strain evidence="1 2">CAB683</strain>
    </source>
</reference>
<dbReference type="Proteomes" id="UP000275385">
    <property type="component" value="Unassembled WGS sequence"/>
</dbReference>